<dbReference type="RefSeq" id="WP_072606737.1">
    <property type="nucleotide sequence ID" value="NZ_CP018171.1"/>
</dbReference>
<dbReference type="AlphaFoldDB" id="A0A1L3SV22"/>
<dbReference type="PROSITE" id="PS50949">
    <property type="entry name" value="HTH_GNTR"/>
    <property type="match status" value="1"/>
</dbReference>
<dbReference type="InterPro" id="IPR000524">
    <property type="entry name" value="Tscrpt_reg_HTH_GntR"/>
</dbReference>
<feature type="domain" description="HTH gntR-type" evidence="7">
    <location>
        <begin position="11"/>
        <end position="79"/>
    </location>
</feature>
<dbReference type="Gene3D" id="1.10.10.10">
    <property type="entry name" value="Winged helix-like DNA-binding domain superfamily/Winged helix DNA-binding domain"/>
    <property type="match status" value="1"/>
</dbReference>
<evidence type="ECO:0000313" key="9">
    <source>
        <dbReference type="Proteomes" id="UP000182840"/>
    </source>
</evidence>
<dbReference type="GO" id="GO:0003677">
    <property type="term" value="F:DNA binding"/>
    <property type="evidence" value="ECO:0007669"/>
    <property type="project" value="UniProtKB-KW"/>
</dbReference>
<gene>
    <name evidence="8" type="ORF">BSQ44_19225</name>
</gene>
<dbReference type="InterPro" id="IPR036390">
    <property type="entry name" value="WH_DNA-bd_sf"/>
</dbReference>
<evidence type="ECO:0000256" key="3">
    <source>
        <dbReference type="ARBA" id="ARBA00023125"/>
    </source>
</evidence>
<dbReference type="Pfam" id="PF00392">
    <property type="entry name" value="GntR"/>
    <property type="match status" value="1"/>
</dbReference>
<dbReference type="STRING" id="1670800.BSQ44_19225"/>
<dbReference type="CDD" id="cd07377">
    <property type="entry name" value="WHTH_GntR"/>
    <property type="match status" value="1"/>
</dbReference>
<name>A0A1L3SV22_9HYPH</name>
<reference evidence="9" key="1">
    <citation type="submission" date="2016-11" db="EMBL/GenBank/DDBJ databases">
        <title>Mesorhizobium oceanicum sp. nov., isolated from deep seawater in South China Sea.</title>
        <authorList>
            <person name="Fu G.-Y."/>
        </authorList>
    </citation>
    <scope>NUCLEOTIDE SEQUENCE [LARGE SCALE GENOMIC DNA]</scope>
    <source>
        <strain evidence="9">B7</strain>
    </source>
</reference>
<dbReference type="SMART" id="SM00345">
    <property type="entry name" value="HTH_GNTR"/>
    <property type="match status" value="1"/>
</dbReference>
<evidence type="ECO:0000256" key="1">
    <source>
        <dbReference type="ARBA" id="ARBA00022491"/>
    </source>
</evidence>
<keyword evidence="1" id="KW-0678">Repressor</keyword>
<dbReference type="InterPro" id="IPR008920">
    <property type="entry name" value="TF_FadR/GntR_C"/>
</dbReference>
<dbReference type="InterPro" id="IPR036388">
    <property type="entry name" value="WH-like_DNA-bd_sf"/>
</dbReference>
<evidence type="ECO:0000259" key="7">
    <source>
        <dbReference type="PROSITE" id="PS50949"/>
    </source>
</evidence>
<evidence type="ECO:0000256" key="6">
    <source>
        <dbReference type="ARBA" id="ARBA00039592"/>
    </source>
</evidence>
<dbReference type="KEGG" id="meso:BSQ44_19225"/>
<protein>
    <recommendedName>
        <fullName evidence="6">Pyruvate dehydrogenase complex repressor</fullName>
    </recommendedName>
</protein>
<dbReference type="OrthoDB" id="5450856at2"/>
<comment type="function">
    <text evidence="5">Transcriptional repressor for the pyruvate dehydrogenase complex genes aceEF and lpd.</text>
</comment>
<dbReference type="SUPFAM" id="SSF48008">
    <property type="entry name" value="GntR ligand-binding domain-like"/>
    <property type="match status" value="1"/>
</dbReference>
<keyword evidence="9" id="KW-1185">Reference proteome</keyword>
<dbReference type="GO" id="GO:0003700">
    <property type="term" value="F:DNA-binding transcription factor activity"/>
    <property type="evidence" value="ECO:0007669"/>
    <property type="project" value="InterPro"/>
</dbReference>
<dbReference type="Pfam" id="PF07729">
    <property type="entry name" value="FCD"/>
    <property type="match status" value="1"/>
</dbReference>
<dbReference type="PANTHER" id="PTHR43537">
    <property type="entry name" value="TRANSCRIPTIONAL REGULATOR, GNTR FAMILY"/>
    <property type="match status" value="1"/>
</dbReference>
<keyword evidence="3" id="KW-0238">DNA-binding</keyword>
<dbReference type="PRINTS" id="PR00035">
    <property type="entry name" value="HTHGNTR"/>
</dbReference>
<accession>A0A1L3SV22</accession>
<organism evidence="8 9">
    <name type="scientific">Aquibium oceanicum</name>
    <dbReference type="NCBI Taxonomy" id="1670800"/>
    <lineage>
        <taxon>Bacteria</taxon>
        <taxon>Pseudomonadati</taxon>
        <taxon>Pseudomonadota</taxon>
        <taxon>Alphaproteobacteria</taxon>
        <taxon>Hyphomicrobiales</taxon>
        <taxon>Phyllobacteriaceae</taxon>
        <taxon>Aquibium</taxon>
    </lineage>
</organism>
<evidence type="ECO:0000256" key="4">
    <source>
        <dbReference type="ARBA" id="ARBA00023163"/>
    </source>
</evidence>
<keyword evidence="2" id="KW-0805">Transcription regulation</keyword>
<dbReference type="PANTHER" id="PTHR43537:SF34">
    <property type="entry name" value="PYRUVATE DEHYDROGENASE COMPLEX REPRESSOR"/>
    <property type="match status" value="1"/>
</dbReference>
<dbReference type="SUPFAM" id="SSF46785">
    <property type="entry name" value="Winged helix' DNA-binding domain"/>
    <property type="match status" value="1"/>
</dbReference>
<dbReference type="Gene3D" id="1.20.120.530">
    <property type="entry name" value="GntR ligand-binding domain-like"/>
    <property type="match status" value="1"/>
</dbReference>
<evidence type="ECO:0000256" key="2">
    <source>
        <dbReference type="ARBA" id="ARBA00023015"/>
    </source>
</evidence>
<sequence length="267" mass="29809">MEEIFAPIEHSRTSDEVVHQIEGLILEGIFRAGDRLPGERELSRRFDVSRPILRDALKELEARGLLVSRHGGGTHVADIIGEVFTRPVLDLIATHKKAARDYLEYRREMEAVAAEYAARRATPDDRTMIEDVLGRMTAAHNGDDFAEEAALDVELHGAVGESAHNIILLHTLRSCYRLLADDVFVNRTLIYALPGARDDLLAQHLAIGEAVVAGDPSKARAAAREHIDYVERAMSEAERSEGWHKVSRLRLMHRNGSETRKTMGNAH</sequence>
<dbReference type="InterPro" id="IPR011711">
    <property type="entry name" value="GntR_C"/>
</dbReference>
<evidence type="ECO:0000256" key="5">
    <source>
        <dbReference type="ARBA" id="ARBA00037357"/>
    </source>
</evidence>
<proteinExistence type="predicted"/>
<keyword evidence="4" id="KW-0804">Transcription</keyword>
<dbReference type="EMBL" id="CP018171">
    <property type="protein sequence ID" value="APH73266.1"/>
    <property type="molecule type" value="Genomic_DNA"/>
</dbReference>
<dbReference type="SMART" id="SM00895">
    <property type="entry name" value="FCD"/>
    <property type="match status" value="1"/>
</dbReference>
<evidence type="ECO:0000313" key="8">
    <source>
        <dbReference type="EMBL" id="APH73266.1"/>
    </source>
</evidence>
<dbReference type="Proteomes" id="UP000182840">
    <property type="component" value="Chromosome"/>
</dbReference>